<gene>
    <name evidence="3" type="ORF">EDD80_11183</name>
</gene>
<evidence type="ECO:0000259" key="2">
    <source>
        <dbReference type="Pfam" id="PF01979"/>
    </source>
</evidence>
<feature type="chain" id="PRO_5020727628" evidence="1">
    <location>
        <begin position="20"/>
        <end position="427"/>
    </location>
</feature>
<keyword evidence="3" id="KW-0378">Hydrolase</keyword>
<feature type="signal peptide" evidence="1">
    <location>
        <begin position="1"/>
        <end position="19"/>
    </location>
</feature>
<dbReference type="SUPFAM" id="SSF51338">
    <property type="entry name" value="Composite domain of metallo-dependent hydrolases"/>
    <property type="match status" value="1"/>
</dbReference>
<sequence length="427" mass="46145">MLRYCIAALLLVISLPALAQPTIIPAPSQEKPVLITGAMIHVGNGKVIENGAILFADGKITGIGTAGSLDAPGATIIDAAGKHVYPGFIACHSIMGLAEVEAVRATRDFNETGSLNPNVRAIVAYEADSYVPATVRSNGVLLAQVAPQGGVISGTSSVVMLDAWHWEDAAYKMDGGLWISWPGMSINAAAEDEEREKQREQAEKSLSALKEFFRQAKAYGELSSPAVKNLRFEAIKGIFTGEKQLFIRAGRAKDILAAVNWSRSLNIRPVIYGGNEAHLVAEFLKENQVPVILGDPHSLPARDDDDVNLPYKRAALLKEADVQFCISTWGYWQLRNLPFMAGTTAAYGLSPEEALSAITLEPARILGIEASTGSLETGKDATLFISAGDALDMRGNQVEAAFIRGRKIDLDNKQKQLYRKYTEKYGQ</sequence>
<dbReference type="InterPro" id="IPR032466">
    <property type="entry name" value="Metal_Hydrolase"/>
</dbReference>
<evidence type="ECO:0000256" key="1">
    <source>
        <dbReference type="SAM" id="SignalP"/>
    </source>
</evidence>
<dbReference type="InterPro" id="IPR006680">
    <property type="entry name" value="Amidohydro-rel"/>
</dbReference>
<accession>A0A4R3KMU9</accession>
<evidence type="ECO:0000313" key="4">
    <source>
        <dbReference type="Proteomes" id="UP000295807"/>
    </source>
</evidence>
<keyword evidence="1" id="KW-0732">Signal</keyword>
<dbReference type="PANTHER" id="PTHR43135">
    <property type="entry name" value="ALPHA-D-RIBOSE 1-METHYLPHOSPHONATE 5-TRIPHOSPHATE DIPHOSPHATASE"/>
    <property type="match status" value="1"/>
</dbReference>
<keyword evidence="4" id="KW-1185">Reference proteome</keyword>
<feature type="domain" description="Amidohydrolase-related" evidence="2">
    <location>
        <begin position="337"/>
        <end position="400"/>
    </location>
</feature>
<dbReference type="Proteomes" id="UP000295807">
    <property type="component" value="Unassembled WGS sequence"/>
</dbReference>
<dbReference type="OrthoDB" id="783596at2"/>
<name>A0A4R3KMU9_9SPHI</name>
<dbReference type="Pfam" id="PF01979">
    <property type="entry name" value="Amidohydro_1"/>
    <property type="match status" value="1"/>
</dbReference>
<evidence type="ECO:0000313" key="3">
    <source>
        <dbReference type="EMBL" id="TCS85680.1"/>
    </source>
</evidence>
<organism evidence="3 4">
    <name type="scientific">Anseongella ginsenosidimutans</name>
    <dbReference type="NCBI Taxonomy" id="496056"/>
    <lineage>
        <taxon>Bacteria</taxon>
        <taxon>Pseudomonadati</taxon>
        <taxon>Bacteroidota</taxon>
        <taxon>Sphingobacteriia</taxon>
        <taxon>Sphingobacteriales</taxon>
        <taxon>Sphingobacteriaceae</taxon>
        <taxon>Anseongella</taxon>
    </lineage>
</organism>
<dbReference type="AlphaFoldDB" id="A0A4R3KMU9"/>
<dbReference type="Gene3D" id="2.30.40.10">
    <property type="entry name" value="Urease, subunit C, domain 1"/>
    <property type="match status" value="1"/>
</dbReference>
<dbReference type="Gene3D" id="3.20.20.140">
    <property type="entry name" value="Metal-dependent hydrolases"/>
    <property type="match status" value="1"/>
</dbReference>
<reference evidence="3 4" key="1">
    <citation type="submission" date="2019-03" db="EMBL/GenBank/DDBJ databases">
        <title>Genomic Encyclopedia of Type Strains, Phase IV (KMG-IV): sequencing the most valuable type-strain genomes for metagenomic binning, comparative biology and taxonomic classification.</title>
        <authorList>
            <person name="Goeker M."/>
        </authorList>
    </citation>
    <scope>NUCLEOTIDE SEQUENCE [LARGE SCALE GENOMIC DNA]</scope>
    <source>
        <strain evidence="3 4">DSM 21100</strain>
    </source>
</reference>
<dbReference type="PANTHER" id="PTHR43135:SF3">
    <property type="entry name" value="ALPHA-D-RIBOSE 1-METHYLPHOSPHONATE 5-TRIPHOSPHATE DIPHOSPHATASE"/>
    <property type="match status" value="1"/>
</dbReference>
<protein>
    <submittedName>
        <fullName evidence="3">Imidazolonepropionase-like amidohydrolase</fullName>
    </submittedName>
</protein>
<dbReference type="InterPro" id="IPR051781">
    <property type="entry name" value="Metallo-dep_Hydrolase"/>
</dbReference>
<dbReference type="EMBL" id="SMAD01000011">
    <property type="protein sequence ID" value="TCS85680.1"/>
    <property type="molecule type" value="Genomic_DNA"/>
</dbReference>
<proteinExistence type="predicted"/>
<dbReference type="InterPro" id="IPR011059">
    <property type="entry name" value="Metal-dep_hydrolase_composite"/>
</dbReference>
<comment type="caution">
    <text evidence="3">The sequence shown here is derived from an EMBL/GenBank/DDBJ whole genome shotgun (WGS) entry which is preliminary data.</text>
</comment>
<dbReference type="GO" id="GO:0016810">
    <property type="term" value="F:hydrolase activity, acting on carbon-nitrogen (but not peptide) bonds"/>
    <property type="evidence" value="ECO:0007669"/>
    <property type="project" value="InterPro"/>
</dbReference>
<dbReference type="SUPFAM" id="SSF51556">
    <property type="entry name" value="Metallo-dependent hydrolases"/>
    <property type="match status" value="1"/>
</dbReference>